<evidence type="ECO:0000259" key="1">
    <source>
        <dbReference type="Pfam" id="PF04195"/>
    </source>
</evidence>
<feature type="domain" description="Transposase (putative) gypsy type" evidence="1">
    <location>
        <begin position="4"/>
        <end position="51"/>
    </location>
</feature>
<organism evidence="2 3">
    <name type="scientific">Escallonia herrerae</name>
    <dbReference type="NCBI Taxonomy" id="1293975"/>
    <lineage>
        <taxon>Eukaryota</taxon>
        <taxon>Viridiplantae</taxon>
        <taxon>Streptophyta</taxon>
        <taxon>Embryophyta</taxon>
        <taxon>Tracheophyta</taxon>
        <taxon>Spermatophyta</taxon>
        <taxon>Magnoliopsida</taxon>
        <taxon>eudicotyledons</taxon>
        <taxon>Gunneridae</taxon>
        <taxon>Pentapetalae</taxon>
        <taxon>asterids</taxon>
        <taxon>campanulids</taxon>
        <taxon>Escalloniales</taxon>
        <taxon>Escalloniaceae</taxon>
        <taxon>Escallonia</taxon>
    </lineage>
</organism>
<name>A0AA88VY85_9ASTE</name>
<evidence type="ECO:0000313" key="3">
    <source>
        <dbReference type="Proteomes" id="UP001188597"/>
    </source>
</evidence>
<comment type="caution">
    <text evidence="2">The sequence shown here is derived from an EMBL/GenBank/DDBJ whole genome shotgun (WGS) entry which is preliminary data.</text>
</comment>
<dbReference type="InterPro" id="IPR007321">
    <property type="entry name" value="Transposase_28"/>
</dbReference>
<evidence type="ECO:0000313" key="2">
    <source>
        <dbReference type="EMBL" id="KAK3013655.1"/>
    </source>
</evidence>
<sequence length="178" mass="20013">MYEEQVKSGYRLPLHPFALPFFEHYHMALGYLVPNNWRKLVRLIYLVETSGYKADPTDFMRVFFEIYFIKGVANCPGWYYIHSKPTPNNLTKHILSDIKHQGGLSVDEPLSEQQLEYRRIIPHKLVPMGLSALPPPPATPSASSTEFIPLGVLQIDFGAASSSWSSSSGPGGFPEQDS</sequence>
<dbReference type="AlphaFoldDB" id="A0AA88VY85"/>
<proteinExistence type="predicted"/>
<reference evidence="2" key="1">
    <citation type="submission" date="2022-12" db="EMBL/GenBank/DDBJ databases">
        <title>Draft genome assemblies for two species of Escallonia (Escalloniales).</title>
        <authorList>
            <person name="Chanderbali A."/>
            <person name="Dervinis C."/>
            <person name="Anghel I."/>
            <person name="Soltis D."/>
            <person name="Soltis P."/>
            <person name="Zapata F."/>
        </authorList>
    </citation>
    <scope>NUCLEOTIDE SEQUENCE</scope>
    <source>
        <strain evidence="2">UCBG64.0493</strain>
        <tissue evidence="2">Leaf</tissue>
    </source>
</reference>
<dbReference type="Pfam" id="PF04195">
    <property type="entry name" value="Transposase_28"/>
    <property type="match status" value="1"/>
</dbReference>
<accession>A0AA88VY85</accession>
<keyword evidence="3" id="KW-1185">Reference proteome</keyword>
<protein>
    <recommendedName>
        <fullName evidence="1">Transposase (putative) gypsy type domain-containing protein</fullName>
    </recommendedName>
</protein>
<dbReference type="EMBL" id="JAVXUP010001281">
    <property type="protein sequence ID" value="KAK3013655.1"/>
    <property type="molecule type" value="Genomic_DNA"/>
</dbReference>
<dbReference type="Proteomes" id="UP001188597">
    <property type="component" value="Unassembled WGS sequence"/>
</dbReference>
<gene>
    <name evidence="2" type="ORF">RJ639_009522</name>
</gene>